<gene>
    <name evidence="7" type="ORF">ACH47X_17610</name>
</gene>
<evidence type="ECO:0000313" key="7">
    <source>
        <dbReference type="EMBL" id="MFI2488729.1"/>
    </source>
</evidence>
<evidence type="ECO:0000256" key="2">
    <source>
        <dbReference type="ARBA" id="ARBA00022692"/>
    </source>
</evidence>
<dbReference type="Pfam" id="PF12698">
    <property type="entry name" value="ABC2_membrane_3"/>
    <property type="match status" value="1"/>
</dbReference>
<dbReference type="Proteomes" id="UP001611580">
    <property type="component" value="Unassembled WGS sequence"/>
</dbReference>
<dbReference type="InterPro" id="IPR052902">
    <property type="entry name" value="ABC-2_transporter"/>
</dbReference>
<feature type="transmembrane region" description="Helical" evidence="5">
    <location>
        <begin position="212"/>
        <end position="233"/>
    </location>
</feature>
<organism evidence="7 8">
    <name type="scientific">Promicromonospora kroppenstedtii</name>
    <dbReference type="NCBI Taxonomy" id="440482"/>
    <lineage>
        <taxon>Bacteria</taxon>
        <taxon>Bacillati</taxon>
        <taxon>Actinomycetota</taxon>
        <taxon>Actinomycetes</taxon>
        <taxon>Micrococcales</taxon>
        <taxon>Promicromonosporaceae</taxon>
        <taxon>Promicromonospora</taxon>
    </lineage>
</organism>
<dbReference type="PANTHER" id="PTHR43027:SF2">
    <property type="entry name" value="TRANSPORT PERMEASE PROTEIN"/>
    <property type="match status" value="1"/>
</dbReference>
<evidence type="ECO:0000256" key="3">
    <source>
        <dbReference type="ARBA" id="ARBA00022989"/>
    </source>
</evidence>
<feature type="transmembrane region" description="Helical" evidence="5">
    <location>
        <begin position="158"/>
        <end position="176"/>
    </location>
</feature>
<dbReference type="PANTHER" id="PTHR43027">
    <property type="entry name" value="DOXORUBICIN RESISTANCE ABC TRANSPORTER PERMEASE PROTEIN DRRC-RELATED"/>
    <property type="match status" value="1"/>
</dbReference>
<evidence type="ECO:0000259" key="6">
    <source>
        <dbReference type="Pfam" id="PF12698"/>
    </source>
</evidence>
<evidence type="ECO:0000256" key="4">
    <source>
        <dbReference type="ARBA" id="ARBA00023136"/>
    </source>
</evidence>
<dbReference type="RefSeq" id="WP_142036066.1">
    <property type="nucleotide sequence ID" value="NZ_JBIRYI010000010.1"/>
</dbReference>
<keyword evidence="2 5" id="KW-0812">Transmembrane</keyword>
<proteinExistence type="predicted"/>
<feature type="domain" description="ABC-2 type transporter transmembrane" evidence="6">
    <location>
        <begin position="40"/>
        <end position="230"/>
    </location>
</feature>
<dbReference type="InterPro" id="IPR013525">
    <property type="entry name" value="ABC2_TM"/>
</dbReference>
<keyword evidence="8" id="KW-1185">Reference proteome</keyword>
<comment type="subcellular location">
    <subcellularLocation>
        <location evidence="1">Membrane</location>
        <topology evidence="1">Multi-pass membrane protein</topology>
    </subcellularLocation>
</comment>
<keyword evidence="3 5" id="KW-1133">Transmembrane helix</keyword>
<keyword evidence="4 5" id="KW-0472">Membrane</keyword>
<reference evidence="7 8" key="1">
    <citation type="submission" date="2024-10" db="EMBL/GenBank/DDBJ databases">
        <title>The Natural Products Discovery Center: Release of the First 8490 Sequenced Strains for Exploring Actinobacteria Biosynthetic Diversity.</title>
        <authorList>
            <person name="Kalkreuter E."/>
            <person name="Kautsar S.A."/>
            <person name="Yang D."/>
            <person name="Bader C.D."/>
            <person name="Teijaro C.N."/>
            <person name="Fluegel L."/>
            <person name="Davis C.M."/>
            <person name="Simpson J.R."/>
            <person name="Lauterbach L."/>
            <person name="Steele A.D."/>
            <person name="Gui C."/>
            <person name="Meng S."/>
            <person name="Li G."/>
            <person name="Viehrig K."/>
            <person name="Ye F."/>
            <person name="Su P."/>
            <person name="Kiefer A.F."/>
            <person name="Nichols A."/>
            <person name="Cepeda A.J."/>
            <person name="Yan W."/>
            <person name="Fan B."/>
            <person name="Jiang Y."/>
            <person name="Adhikari A."/>
            <person name="Zheng C.-J."/>
            <person name="Schuster L."/>
            <person name="Cowan T.M."/>
            <person name="Smanski M.J."/>
            <person name="Chevrette M.G."/>
            <person name="De Carvalho L.P.S."/>
            <person name="Shen B."/>
        </authorList>
    </citation>
    <scope>NUCLEOTIDE SEQUENCE [LARGE SCALE GENOMIC DNA]</scope>
    <source>
        <strain evidence="7 8">NPDC019481</strain>
    </source>
</reference>
<evidence type="ECO:0000313" key="8">
    <source>
        <dbReference type="Proteomes" id="UP001611580"/>
    </source>
</evidence>
<feature type="transmembrane region" description="Helical" evidence="5">
    <location>
        <begin position="92"/>
        <end position="119"/>
    </location>
</feature>
<feature type="transmembrane region" description="Helical" evidence="5">
    <location>
        <begin position="12"/>
        <end position="34"/>
    </location>
</feature>
<dbReference type="EMBL" id="JBIRYI010000010">
    <property type="protein sequence ID" value="MFI2488729.1"/>
    <property type="molecule type" value="Genomic_DNA"/>
</dbReference>
<comment type="caution">
    <text evidence="7">The sequence shown here is derived from an EMBL/GenBank/DDBJ whole genome shotgun (WGS) entry which is preliminary data.</text>
</comment>
<feature type="transmembrane region" description="Helical" evidence="5">
    <location>
        <begin position="125"/>
        <end position="146"/>
    </location>
</feature>
<name>A0ABW7XMH9_9MICO</name>
<evidence type="ECO:0000256" key="5">
    <source>
        <dbReference type="SAM" id="Phobius"/>
    </source>
</evidence>
<evidence type="ECO:0000256" key="1">
    <source>
        <dbReference type="ARBA" id="ARBA00004141"/>
    </source>
</evidence>
<protein>
    <submittedName>
        <fullName evidence="7">ABC transporter permease</fullName>
    </submittedName>
</protein>
<feature type="transmembrane region" description="Helical" evidence="5">
    <location>
        <begin position="46"/>
        <end position="71"/>
    </location>
</feature>
<accession>A0ABW7XMH9</accession>
<sequence length="239" mass="25124">MFSIARSELTQIFRNRAVLITSLIMPVAAAAFFIRFRETFGQIGSLGYVGAVIVFTIAAFSLYATTVTTLAARRQDLFLKRLRSTAASDASILTGLVLPVTVISAVQVGVILGVFAVLSDGPADVPLLVLGVVATFVMMLALGLATAGITNSPEHAQVTSLPLSLGVVAVTSWVGITGTQDLTLLKRLLPGGAATELIVNAWNGGVPLGDSLVLLAPTLAWVVVAVALALRMFRWEPRH</sequence>